<keyword evidence="9" id="KW-0547">Nucleotide-binding</keyword>
<evidence type="ECO:0000256" key="15">
    <source>
        <dbReference type="ARBA" id="ARBA00023125"/>
    </source>
</evidence>
<keyword evidence="13" id="KW-0067">ATP-binding</keyword>
<keyword evidence="10" id="KW-0255">Endonuclease</keyword>
<evidence type="ECO:0000256" key="6">
    <source>
        <dbReference type="ARBA" id="ARBA00022705"/>
    </source>
</evidence>
<evidence type="ECO:0000256" key="9">
    <source>
        <dbReference type="ARBA" id="ARBA00022741"/>
    </source>
</evidence>
<evidence type="ECO:0000313" key="18">
    <source>
        <dbReference type="Proteomes" id="UP000269668"/>
    </source>
</evidence>
<dbReference type="Proteomes" id="UP000269668">
    <property type="component" value="Segment"/>
</dbReference>
<keyword evidence="7" id="KW-0540">Nuclease</keyword>
<keyword evidence="8" id="KW-0479">Metal-binding</keyword>
<evidence type="ECO:0000256" key="3">
    <source>
        <dbReference type="ARBA" id="ARBA00022562"/>
    </source>
</evidence>
<keyword evidence="4" id="KW-0808">Transferase</keyword>
<dbReference type="GO" id="GO:0004386">
    <property type="term" value="F:helicase activity"/>
    <property type="evidence" value="ECO:0007669"/>
    <property type="project" value="UniProtKB-KW"/>
</dbReference>
<dbReference type="PROSITE" id="PS52020">
    <property type="entry name" value="CRESS_DNA_REP"/>
    <property type="match status" value="1"/>
</dbReference>
<dbReference type="GO" id="GO:0016787">
    <property type="term" value="F:hydrolase activity"/>
    <property type="evidence" value="ECO:0007669"/>
    <property type="project" value="UniProtKB-KW"/>
</dbReference>
<accession>A0A385E1P4</accession>
<dbReference type="InterPro" id="IPR049912">
    <property type="entry name" value="CRESS_DNA_REP"/>
</dbReference>
<keyword evidence="5" id="KW-0548">Nucleotidyltransferase</keyword>
<keyword evidence="3" id="KW-1048">Host nucleus</keyword>
<evidence type="ECO:0000313" key="17">
    <source>
        <dbReference type="EMBL" id="AXQ65676.1"/>
    </source>
</evidence>
<sequence length="299" mass="34862">MSPQSQRWCFTVNNYTDEYEVFICQLLCGPDVTYGVYGREVGTEGTRHLQGFLILRDRHRLGGVREFFGDIHPHLEPARGSSPQASNYCKKDGDFEEFGTCPNPGKRTEFDELKTWVLDHPHKPTAFQIAREFPQLFLKYGRIMEWVEAIYPTPSLEEGNPHQWQRNLARDLEAEADDRQVIFVVDEQGGAGKSWFSRWWYTAHADLTQLLGVGKRDDLAHAIEPDKRYFLFDVPRTQLEFFQYSILEQLKNRIVFSPKYSSRVKVLNHVPHVVVFCNESPDMNKLTSDRYKVINIRNI</sequence>
<evidence type="ECO:0000256" key="10">
    <source>
        <dbReference type="ARBA" id="ARBA00022759"/>
    </source>
</evidence>
<evidence type="ECO:0000256" key="13">
    <source>
        <dbReference type="ARBA" id="ARBA00022840"/>
    </source>
</evidence>
<keyword evidence="6" id="KW-0235">DNA replication</keyword>
<reference evidence="17 18" key="1">
    <citation type="submission" date="2018-07" db="EMBL/GenBank/DDBJ databases">
        <title>Uncovering a Universe of Circular DNA Viruses in Animal Metagenomes.</title>
        <authorList>
            <person name="Tisza M."/>
            <person name="Buck C."/>
            <person name="Pastrana D."/>
            <person name="Welch N."/>
            <person name="Peretti A."/>
        </authorList>
    </citation>
    <scope>NUCLEOTIDE SEQUENCE [LARGE SCALE GENOMIC DNA]</scope>
    <source>
        <strain evidence="17">Ctch688</strain>
    </source>
</reference>
<dbReference type="Gene3D" id="3.40.1310.20">
    <property type="match status" value="1"/>
</dbReference>
<dbReference type="SUPFAM" id="SSF55464">
    <property type="entry name" value="Origin of replication-binding domain, RBD-like"/>
    <property type="match status" value="1"/>
</dbReference>
<dbReference type="GO" id="GO:0003677">
    <property type="term" value="F:DNA binding"/>
    <property type="evidence" value="ECO:0007669"/>
    <property type="project" value="UniProtKB-KW"/>
</dbReference>
<comment type="cofactor">
    <cofactor evidence="1">
        <name>Mg(2+)</name>
        <dbReference type="ChEBI" id="CHEBI:18420"/>
    </cofactor>
</comment>
<evidence type="ECO:0000256" key="14">
    <source>
        <dbReference type="ARBA" id="ARBA00023124"/>
    </source>
</evidence>
<comment type="subcellular location">
    <subcellularLocation>
        <location evidence="2">Host nucleus</location>
    </subcellularLocation>
</comment>
<keyword evidence="18" id="KW-1185">Reference proteome</keyword>
<dbReference type="EMBL" id="MH648934">
    <property type="protein sequence ID" value="AXQ65676.1"/>
    <property type="molecule type" value="Genomic_DNA"/>
</dbReference>
<evidence type="ECO:0000256" key="7">
    <source>
        <dbReference type="ARBA" id="ARBA00022722"/>
    </source>
</evidence>
<dbReference type="GO" id="GO:0046872">
    <property type="term" value="F:metal ion binding"/>
    <property type="evidence" value="ECO:0007669"/>
    <property type="project" value="UniProtKB-KW"/>
</dbReference>
<dbReference type="GO" id="GO:0005524">
    <property type="term" value="F:ATP binding"/>
    <property type="evidence" value="ECO:0007669"/>
    <property type="project" value="UniProtKB-KW"/>
</dbReference>
<dbReference type="GO" id="GO:0042025">
    <property type="term" value="C:host cell nucleus"/>
    <property type="evidence" value="ECO:0007669"/>
    <property type="project" value="UniProtKB-SubCell"/>
</dbReference>
<evidence type="ECO:0000256" key="12">
    <source>
        <dbReference type="ARBA" id="ARBA00022806"/>
    </source>
</evidence>
<dbReference type="GO" id="GO:0006260">
    <property type="term" value="P:DNA replication"/>
    <property type="evidence" value="ECO:0007669"/>
    <property type="project" value="UniProtKB-KW"/>
</dbReference>
<evidence type="ECO:0000259" key="16">
    <source>
        <dbReference type="PROSITE" id="PS52020"/>
    </source>
</evidence>
<feature type="domain" description="CRESS-DNA virus Rep endonuclease" evidence="16">
    <location>
        <begin position="2"/>
        <end position="101"/>
    </location>
</feature>
<proteinExistence type="predicted"/>
<dbReference type="GO" id="GO:0004519">
    <property type="term" value="F:endonuclease activity"/>
    <property type="evidence" value="ECO:0007669"/>
    <property type="project" value="UniProtKB-KW"/>
</dbReference>
<evidence type="ECO:0000256" key="8">
    <source>
        <dbReference type="ARBA" id="ARBA00022723"/>
    </source>
</evidence>
<keyword evidence="14" id="KW-0190">Covalent protein-DNA linkage</keyword>
<evidence type="ECO:0000256" key="5">
    <source>
        <dbReference type="ARBA" id="ARBA00022695"/>
    </source>
</evidence>
<evidence type="ECO:0000256" key="4">
    <source>
        <dbReference type="ARBA" id="ARBA00022679"/>
    </source>
</evidence>
<keyword evidence="15" id="KW-0238">DNA-binding</keyword>
<protein>
    <submittedName>
        <fullName evidence="17">Putative viral replication protein</fullName>
    </submittedName>
</protein>
<keyword evidence="12" id="KW-0347">Helicase</keyword>
<name>A0A385E1P4_9VIRU</name>
<dbReference type="GO" id="GO:0016779">
    <property type="term" value="F:nucleotidyltransferase activity"/>
    <property type="evidence" value="ECO:0007669"/>
    <property type="project" value="UniProtKB-KW"/>
</dbReference>
<evidence type="ECO:0000256" key="2">
    <source>
        <dbReference type="ARBA" id="ARBA00004147"/>
    </source>
</evidence>
<dbReference type="Pfam" id="PF02407">
    <property type="entry name" value="Viral_Rep"/>
    <property type="match status" value="1"/>
</dbReference>
<evidence type="ECO:0000256" key="11">
    <source>
        <dbReference type="ARBA" id="ARBA00022801"/>
    </source>
</evidence>
<keyword evidence="11" id="KW-0378">Hydrolase</keyword>
<organism evidence="17 18">
    <name type="scientific">Circoviridae sp</name>
    <dbReference type="NCBI Taxonomy" id="1954248"/>
    <lineage>
        <taxon>Viruses</taxon>
        <taxon>Monodnaviria</taxon>
        <taxon>Shotokuvirae</taxon>
        <taxon>Cressdnaviricota</taxon>
        <taxon>Arfiviricetes</taxon>
        <taxon>Rohanvirales</taxon>
        <taxon>Nenyaviridae</taxon>
        <taxon>Galvornvirus</taxon>
        <taxon>Galvornvirus isengard</taxon>
    </lineage>
</organism>
<evidence type="ECO:0000256" key="1">
    <source>
        <dbReference type="ARBA" id="ARBA00001946"/>
    </source>
</evidence>